<dbReference type="Pfam" id="PF00172">
    <property type="entry name" value="Zn_clus"/>
    <property type="match status" value="1"/>
</dbReference>
<dbReference type="CDD" id="cd00067">
    <property type="entry name" value="GAL4"/>
    <property type="match status" value="1"/>
</dbReference>
<comment type="subcellular location">
    <subcellularLocation>
        <location evidence="1">Nucleus</location>
    </subcellularLocation>
</comment>
<dbReference type="GO" id="GO:0008270">
    <property type="term" value="F:zinc ion binding"/>
    <property type="evidence" value="ECO:0007669"/>
    <property type="project" value="InterPro"/>
</dbReference>
<evidence type="ECO:0000256" key="2">
    <source>
        <dbReference type="ARBA" id="ARBA00022723"/>
    </source>
</evidence>
<dbReference type="GO" id="GO:0000981">
    <property type="term" value="F:DNA-binding transcription factor activity, RNA polymerase II-specific"/>
    <property type="evidence" value="ECO:0007669"/>
    <property type="project" value="InterPro"/>
</dbReference>
<feature type="region of interest" description="Disordered" evidence="5">
    <location>
        <begin position="106"/>
        <end position="143"/>
    </location>
</feature>
<dbReference type="SMART" id="SM00066">
    <property type="entry name" value="GAL4"/>
    <property type="match status" value="1"/>
</dbReference>
<dbReference type="PROSITE" id="PS00463">
    <property type="entry name" value="ZN2_CY6_FUNGAL_1"/>
    <property type="match status" value="1"/>
</dbReference>
<proteinExistence type="predicted"/>
<dbReference type="InterPro" id="IPR001138">
    <property type="entry name" value="Zn2Cys6_DnaBD"/>
</dbReference>
<keyword evidence="8" id="KW-1185">Reference proteome</keyword>
<sequence length="234" mass="25175">MPTSRHVSPGSHRRAGAVYVVGAGAGDETKALLACLTCRRKKVKCSGTSPCSYCAKRDLECKVSERGRRRVYSVARIKNLEARLAAYESSPQGQDGNLEAETYMDSESLEKQSRTAGPVCASVPTTQMENAPSGEASGPSFGETRQLSTVNVHTEPSEPLSGSTISADSSLNSSYAFGSRVQRLLQGSRATPHRGGDSDCLPRELDRFSSSGTCIFDLPSFPMEEEEARELLET</sequence>
<dbReference type="EMBL" id="CP086357">
    <property type="protein sequence ID" value="UNI19255.1"/>
    <property type="molecule type" value="Genomic_DNA"/>
</dbReference>
<dbReference type="GeneID" id="72067400"/>
<evidence type="ECO:0000259" key="6">
    <source>
        <dbReference type="PROSITE" id="PS50048"/>
    </source>
</evidence>
<dbReference type="Proteomes" id="UP000829364">
    <property type="component" value="Chromosome 4"/>
</dbReference>
<reference evidence="7" key="1">
    <citation type="submission" date="2021-11" db="EMBL/GenBank/DDBJ databases">
        <title>Purpureocillium_takamizusanense_genome.</title>
        <authorList>
            <person name="Nguyen N.-H."/>
        </authorList>
    </citation>
    <scope>NUCLEOTIDE SEQUENCE</scope>
    <source>
        <strain evidence="7">PT3</strain>
    </source>
</reference>
<dbReference type="PANTHER" id="PTHR46910:SF3">
    <property type="entry name" value="HALOTOLERANCE PROTEIN 9-RELATED"/>
    <property type="match status" value="1"/>
</dbReference>
<dbReference type="RefSeq" id="XP_047842736.1">
    <property type="nucleotide sequence ID" value="XM_047986753.1"/>
</dbReference>
<keyword evidence="2" id="KW-0479">Metal-binding</keyword>
<evidence type="ECO:0000256" key="4">
    <source>
        <dbReference type="ARBA" id="ARBA00023242"/>
    </source>
</evidence>
<dbReference type="InterPro" id="IPR036864">
    <property type="entry name" value="Zn2-C6_fun-type_DNA-bd_sf"/>
</dbReference>
<keyword evidence="4" id="KW-0539">Nucleus</keyword>
<dbReference type="InterPro" id="IPR050987">
    <property type="entry name" value="AtrR-like"/>
</dbReference>
<dbReference type="AlphaFoldDB" id="A0A9Q8QGJ5"/>
<accession>A0A9Q8QGJ5</accession>
<dbReference type="GO" id="GO:0005634">
    <property type="term" value="C:nucleus"/>
    <property type="evidence" value="ECO:0007669"/>
    <property type="project" value="UniProtKB-SubCell"/>
</dbReference>
<dbReference type="GO" id="GO:0003677">
    <property type="term" value="F:DNA binding"/>
    <property type="evidence" value="ECO:0007669"/>
    <property type="project" value="UniProtKB-KW"/>
</dbReference>
<evidence type="ECO:0000313" key="7">
    <source>
        <dbReference type="EMBL" id="UNI19255.1"/>
    </source>
</evidence>
<evidence type="ECO:0000256" key="5">
    <source>
        <dbReference type="SAM" id="MobiDB-lite"/>
    </source>
</evidence>
<protein>
    <recommendedName>
        <fullName evidence="6">Zn(2)-C6 fungal-type domain-containing protein</fullName>
    </recommendedName>
</protein>
<gene>
    <name evidence="7" type="ORF">JDV02_005451</name>
</gene>
<dbReference type="PROSITE" id="PS50048">
    <property type="entry name" value="ZN2_CY6_FUNGAL_2"/>
    <property type="match status" value="1"/>
</dbReference>
<dbReference type="PANTHER" id="PTHR46910">
    <property type="entry name" value="TRANSCRIPTION FACTOR PDR1"/>
    <property type="match status" value="1"/>
</dbReference>
<feature type="domain" description="Zn(2)-C6 fungal-type" evidence="6">
    <location>
        <begin position="34"/>
        <end position="63"/>
    </location>
</feature>
<dbReference type="SUPFAM" id="SSF57701">
    <property type="entry name" value="Zn2/Cys6 DNA-binding domain"/>
    <property type="match status" value="1"/>
</dbReference>
<dbReference type="Gene3D" id="4.10.240.10">
    <property type="entry name" value="Zn(2)-C6 fungal-type DNA-binding domain"/>
    <property type="match status" value="1"/>
</dbReference>
<organism evidence="7 8">
    <name type="scientific">Purpureocillium takamizusanense</name>
    <dbReference type="NCBI Taxonomy" id="2060973"/>
    <lineage>
        <taxon>Eukaryota</taxon>
        <taxon>Fungi</taxon>
        <taxon>Dikarya</taxon>
        <taxon>Ascomycota</taxon>
        <taxon>Pezizomycotina</taxon>
        <taxon>Sordariomycetes</taxon>
        <taxon>Hypocreomycetidae</taxon>
        <taxon>Hypocreales</taxon>
        <taxon>Ophiocordycipitaceae</taxon>
        <taxon>Purpureocillium</taxon>
    </lineage>
</organism>
<dbReference type="OrthoDB" id="3266505at2759"/>
<evidence type="ECO:0000313" key="8">
    <source>
        <dbReference type="Proteomes" id="UP000829364"/>
    </source>
</evidence>
<dbReference type="KEGG" id="ptkz:JDV02_005451"/>
<name>A0A9Q8QGJ5_9HYPO</name>
<evidence type="ECO:0000256" key="3">
    <source>
        <dbReference type="ARBA" id="ARBA00023125"/>
    </source>
</evidence>
<evidence type="ECO:0000256" key="1">
    <source>
        <dbReference type="ARBA" id="ARBA00004123"/>
    </source>
</evidence>
<keyword evidence="3" id="KW-0238">DNA-binding</keyword>